<dbReference type="AlphaFoldDB" id="A0A165A0E5"/>
<sequence>MLPSSDEFAFRVPERLAQAGKIMTASQSTTPLKRLAAACTTSCAVQAKEYGQCILASYTDVKRDMCAPEFAKFKNCVQTVMKRKW</sequence>
<organism evidence="1 2">
    <name type="scientific">Sistotremastrum niveocremeum HHB9708</name>
    <dbReference type="NCBI Taxonomy" id="1314777"/>
    <lineage>
        <taxon>Eukaryota</taxon>
        <taxon>Fungi</taxon>
        <taxon>Dikarya</taxon>
        <taxon>Basidiomycota</taxon>
        <taxon>Agaricomycotina</taxon>
        <taxon>Agaricomycetes</taxon>
        <taxon>Sistotremastrales</taxon>
        <taxon>Sistotremastraceae</taxon>
        <taxon>Sertulicium</taxon>
        <taxon>Sertulicium niveocremeum</taxon>
    </lineage>
</organism>
<dbReference type="Proteomes" id="UP000076722">
    <property type="component" value="Unassembled WGS sequence"/>
</dbReference>
<proteinExistence type="predicted"/>
<dbReference type="GO" id="GO:0005739">
    <property type="term" value="C:mitochondrion"/>
    <property type="evidence" value="ECO:0007669"/>
    <property type="project" value="InterPro"/>
</dbReference>
<dbReference type="InterPro" id="IPR034595">
    <property type="entry name" value="NDUFAF8"/>
</dbReference>
<accession>A0A165A0E5</accession>
<evidence type="ECO:0000313" key="1">
    <source>
        <dbReference type="EMBL" id="KZS98316.1"/>
    </source>
</evidence>
<keyword evidence="2" id="KW-1185">Reference proteome</keyword>
<dbReference type="OrthoDB" id="3821113at2759"/>
<name>A0A165A0E5_9AGAM</name>
<dbReference type="EMBL" id="KV419395">
    <property type="protein sequence ID" value="KZS98316.1"/>
    <property type="molecule type" value="Genomic_DNA"/>
</dbReference>
<evidence type="ECO:0008006" key="3">
    <source>
        <dbReference type="Google" id="ProtNLM"/>
    </source>
</evidence>
<reference evidence="1 2" key="1">
    <citation type="journal article" date="2016" name="Mol. Biol. Evol.">
        <title>Comparative Genomics of Early-Diverging Mushroom-Forming Fungi Provides Insights into the Origins of Lignocellulose Decay Capabilities.</title>
        <authorList>
            <person name="Nagy L.G."/>
            <person name="Riley R."/>
            <person name="Tritt A."/>
            <person name="Adam C."/>
            <person name="Daum C."/>
            <person name="Floudas D."/>
            <person name="Sun H."/>
            <person name="Yadav J.S."/>
            <person name="Pangilinan J."/>
            <person name="Larsson K.H."/>
            <person name="Matsuura K."/>
            <person name="Barry K."/>
            <person name="Labutti K."/>
            <person name="Kuo R."/>
            <person name="Ohm R.A."/>
            <person name="Bhattacharya S.S."/>
            <person name="Shirouzu T."/>
            <person name="Yoshinaga Y."/>
            <person name="Martin F.M."/>
            <person name="Grigoriev I.V."/>
            <person name="Hibbett D.S."/>
        </authorList>
    </citation>
    <scope>NUCLEOTIDE SEQUENCE [LARGE SCALE GENOMIC DNA]</scope>
    <source>
        <strain evidence="1 2">HHB9708</strain>
    </source>
</reference>
<gene>
    <name evidence="1" type="ORF">SISNIDRAFT_139023</name>
</gene>
<evidence type="ECO:0000313" key="2">
    <source>
        <dbReference type="Proteomes" id="UP000076722"/>
    </source>
</evidence>
<dbReference type="PANTHER" id="PTHR34561">
    <property type="entry name" value="NADH DEHYDROGENASE [UBIQUINONE] 1 ALPHA SUBCOMPLEX ASSEMBLY FACTOR 8"/>
    <property type="match status" value="1"/>
</dbReference>
<dbReference type="PANTHER" id="PTHR34561:SF1">
    <property type="entry name" value="NADH DEHYDROGENASE [UBIQUINONE] 1 ALPHA SUBCOMPLEX ASSEMBLY FACTOR 8"/>
    <property type="match status" value="1"/>
</dbReference>
<dbReference type="PROSITE" id="PS51808">
    <property type="entry name" value="CHCH"/>
    <property type="match status" value="1"/>
</dbReference>
<protein>
    <recommendedName>
        <fullName evidence="3">IMS import disulfide relay-system CHCH-CHCH-like Cx9C domain-containing protein</fullName>
    </recommendedName>
</protein>
<dbReference type="GO" id="GO:0032981">
    <property type="term" value="P:mitochondrial respiratory chain complex I assembly"/>
    <property type="evidence" value="ECO:0007669"/>
    <property type="project" value="InterPro"/>
</dbReference>